<feature type="domain" description="HAT C-terminal dimerisation" evidence="2">
    <location>
        <begin position="254"/>
        <end position="332"/>
    </location>
</feature>
<dbReference type="PANTHER" id="PTHR47241:SF1">
    <property type="entry name" value="BED-TYPE DOMAIN-CONTAINING PROTEIN"/>
    <property type="match status" value="1"/>
</dbReference>
<dbReference type="Pfam" id="PF05699">
    <property type="entry name" value="Dimer_Tnp_hAT"/>
    <property type="match status" value="1"/>
</dbReference>
<dbReference type="EMBL" id="JAPFRF010000011">
    <property type="protein sequence ID" value="KAJ7317095.1"/>
    <property type="molecule type" value="Genomic_DNA"/>
</dbReference>
<evidence type="ECO:0000259" key="2">
    <source>
        <dbReference type="Pfam" id="PF05699"/>
    </source>
</evidence>
<feature type="compositionally biased region" description="Low complexity" evidence="1">
    <location>
        <begin position="201"/>
        <end position="210"/>
    </location>
</feature>
<accession>A0A9Q0XLD5</accession>
<dbReference type="Proteomes" id="UP001142489">
    <property type="component" value="Unassembled WGS sequence"/>
</dbReference>
<comment type="caution">
    <text evidence="3">The sequence shown here is derived from an EMBL/GenBank/DDBJ whole genome shotgun (WGS) entry which is preliminary data.</text>
</comment>
<dbReference type="SUPFAM" id="SSF53098">
    <property type="entry name" value="Ribonuclease H-like"/>
    <property type="match status" value="1"/>
</dbReference>
<dbReference type="OrthoDB" id="9050141at2759"/>
<name>A0A9Q0XLD5_9SAUR</name>
<evidence type="ECO:0000313" key="4">
    <source>
        <dbReference type="Proteomes" id="UP001142489"/>
    </source>
</evidence>
<gene>
    <name evidence="3" type="ORF">JRQ81_003257</name>
</gene>
<evidence type="ECO:0000256" key="1">
    <source>
        <dbReference type="SAM" id="MobiDB-lite"/>
    </source>
</evidence>
<dbReference type="InterPro" id="IPR012337">
    <property type="entry name" value="RNaseH-like_sf"/>
</dbReference>
<reference evidence="3" key="1">
    <citation type="journal article" date="2023" name="DNA Res.">
        <title>Chromosome-level genome assembly of Phrynocephalus forsythii using third-generation DNA sequencing and Hi-C analysis.</title>
        <authorList>
            <person name="Qi Y."/>
            <person name="Zhao W."/>
            <person name="Zhao Y."/>
            <person name="Niu C."/>
            <person name="Cao S."/>
            <person name="Zhang Y."/>
        </authorList>
    </citation>
    <scope>NUCLEOTIDE SEQUENCE</scope>
    <source>
        <tissue evidence="3">Muscle</tissue>
    </source>
</reference>
<dbReference type="GO" id="GO:0005634">
    <property type="term" value="C:nucleus"/>
    <property type="evidence" value="ECO:0007669"/>
    <property type="project" value="TreeGrafter"/>
</dbReference>
<evidence type="ECO:0000313" key="3">
    <source>
        <dbReference type="EMBL" id="KAJ7317095.1"/>
    </source>
</evidence>
<proteinExistence type="predicted"/>
<feature type="region of interest" description="Disordered" evidence="1">
    <location>
        <begin position="188"/>
        <end position="216"/>
    </location>
</feature>
<dbReference type="InterPro" id="IPR052865">
    <property type="entry name" value="Zinc_finger_BED"/>
</dbReference>
<protein>
    <recommendedName>
        <fullName evidence="2">HAT C-terminal dimerisation domain-containing protein</fullName>
    </recommendedName>
</protein>
<dbReference type="PANTHER" id="PTHR47241">
    <property type="entry name" value="FINGER PROTEIN, PUTATIVE-RELATED"/>
    <property type="match status" value="1"/>
</dbReference>
<dbReference type="GO" id="GO:0046983">
    <property type="term" value="F:protein dimerization activity"/>
    <property type="evidence" value="ECO:0007669"/>
    <property type="project" value="InterPro"/>
</dbReference>
<dbReference type="AlphaFoldDB" id="A0A9Q0XLD5"/>
<sequence>MMRERQAETGRPEHILIQDMTTRWNSTYEVVKRLVEQRQVVEYVMSTTPVLPEGRVLDIGATEWLALSQMVGILQPFEETTHVLRNYNASLGHVLPLVNALRQCLEASIREEADLLPKCRALADRLLTGMDTCLSPLRREKVYQMACLCDPHVKGSLAGSAAALNSWKMELCRQVRRAASNQAQAFLRAHGNQSDAEEESSQGSSSSSTSGAYTQRPGSVPAANYLASALAMAVSSSVEAREEEEPDPTLTMVREYMAEPLQPLTLDSLHYWARKADIWPALSTLALDLLSIPPTSVQSEHVFFHMGDVLRLRRSRLDPETVERLTFIRFNLSTLGLPQHSKN</sequence>
<keyword evidence="4" id="KW-1185">Reference proteome</keyword>
<dbReference type="InterPro" id="IPR008906">
    <property type="entry name" value="HATC_C_dom"/>
</dbReference>
<organism evidence="3 4">
    <name type="scientific">Phrynocephalus forsythii</name>
    <dbReference type="NCBI Taxonomy" id="171643"/>
    <lineage>
        <taxon>Eukaryota</taxon>
        <taxon>Metazoa</taxon>
        <taxon>Chordata</taxon>
        <taxon>Craniata</taxon>
        <taxon>Vertebrata</taxon>
        <taxon>Euteleostomi</taxon>
        <taxon>Lepidosauria</taxon>
        <taxon>Squamata</taxon>
        <taxon>Bifurcata</taxon>
        <taxon>Unidentata</taxon>
        <taxon>Episquamata</taxon>
        <taxon>Toxicofera</taxon>
        <taxon>Iguania</taxon>
        <taxon>Acrodonta</taxon>
        <taxon>Agamidae</taxon>
        <taxon>Agaminae</taxon>
        <taxon>Phrynocephalus</taxon>
    </lineage>
</organism>